<feature type="signal peptide" evidence="1">
    <location>
        <begin position="1"/>
        <end position="26"/>
    </location>
</feature>
<evidence type="ECO:0000256" key="1">
    <source>
        <dbReference type="SAM" id="SignalP"/>
    </source>
</evidence>
<keyword evidence="3" id="KW-1185">Reference proteome</keyword>
<name>A0ABW1UN25_9LACO</name>
<comment type="caution">
    <text evidence="2">The sequence shown here is derived from an EMBL/GenBank/DDBJ whole genome shotgun (WGS) entry which is preliminary data.</text>
</comment>
<keyword evidence="1" id="KW-0732">Signal</keyword>
<protein>
    <submittedName>
        <fullName evidence="2">Uncharacterized protein</fullName>
    </submittedName>
</protein>
<dbReference type="RefSeq" id="WP_125601440.1">
    <property type="nucleotide sequence ID" value="NZ_JBHSSM010000007.1"/>
</dbReference>
<dbReference type="EMBL" id="JBHSSM010000007">
    <property type="protein sequence ID" value="MFC6314458.1"/>
    <property type="molecule type" value="Genomic_DNA"/>
</dbReference>
<gene>
    <name evidence="2" type="ORF">ACFQHW_02610</name>
</gene>
<evidence type="ECO:0000313" key="2">
    <source>
        <dbReference type="EMBL" id="MFC6314458.1"/>
    </source>
</evidence>
<organism evidence="2 3">
    <name type="scientific">Lapidilactobacillus achengensis</name>
    <dbReference type="NCBI Taxonomy" id="2486000"/>
    <lineage>
        <taxon>Bacteria</taxon>
        <taxon>Bacillati</taxon>
        <taxon>Bacillota</taxon>
        <taxon>Bacilli</taxon>
        <taxon>Lactobacillales</taxon>
        <taxon>Lactobacillaceae</taxon>
        <taxon>Lapidilactobacillus</taxon>
    </lineage>
</organism>
<feature type="chain" id="PRO_5046242857" evidence="1">
    <location>
        <begin position="27"/>
        <end position="93"/>
    </location>
</feature>
<accession>A0ABW1UN25</accession>
<evidence type="ECO:0000313" key="3">
    <source>
        <dbReference type="Proteomes" id="UP001596310"/>
    </source>
</evidence>
<proteinExistence type="predicted"/>
<sequence>MTIRTLQQSKWLYLAAAFLAWGIVTQQETHQVAAATTTEVASSVMNQPDVELDTTYAAQAANIKWRFKTVNGVVYKRQYNITTDSWIGKWVRF</sequence>
<dbReference type="Proteomes" id="UP001596310">
    <property type="component" value="Unassembled WGS sequence"/>
</dbReference>
<reference evidence="3" key="1">
    <citation type="journal article" date="2019" name="Int. J. Syst. Evol. Microbiol.">
        <title>The Global Catalogue of Microorganisms (GCM) 10K type strain sequencing project: providing services to taxonomists for standard genome sequencing and annotation.</title>
        <authorList>
            <consortium name="The Broad Institute Genomics Platform"/>
            <consortium name="The Broad Institute Genome Sequencing Center for Infectious Disease"/>
            <person name="Wu L."/>
            <person name="Ma J."/>
        </authorList>
    </citation>
    <scope>NUCLEOTIDE SEQUENCE [LARGE SCALE GENOMIC DNA]</scope>
    <source>
        <strain evidence="3">CCM 8897</strain>
    </source>
</reference>